<dbReference type="InterPro" id="IPR037465">
    <property type="entry name" value="YlxR"/>
</dbReference>
<name>A0ABV8XLB2_9DEIO</name>
<keyword evidence="3" id="KW-1185">Reference proteome</keyword>
<dbReference type="EMBL" id="JBHSEH010000005">
    <property type="protein sequence ID" value="MFC4425377.1"/>
    <property type="molecule type" value="Genomic_DNA"/>
</dbReference>
<evidence type="ECO:0000259" key="1">
    <source>
        <dbReference type="Pfam" id="PF04296"/>
    </source>
</evidence>
<dbReference type="RefSeq" id="WP_380036714.1">
    <property type="nucleotide sequence ID" value="NZ_JBHSEH010000005.1"/>
</dbReference>
<sequence>MSVLPAGARPRHIPERSCVACRRKRPQGEFVRLSRTGSLPGGRWEIGGKPRTGRGAYVCADSPECWQDKRLRRAFGVQASRIAAELSAQASTHQPMPD</sequence>
<protein>
    <submittedName>
        <fullName evidence="2">YlxR family protein</fullName>
    </submittedName>
</protein>
<dbReference type="Pfam" id="PF04296">
    <property type="entry name" value="YlxR"/>
    <property type="match status" value="1"/>
</dbReference>
<dbReference type="SUPFAM" id="SSF64376">
    <property type="entry name" value="YlxR-like"/>
    <property type="match status" value="1"/>
</dbReference>
<dbReference type="Proteomes" id="UP001595998">
    <property type="component" value="Unassembled WGS sequence"/>
</dbReference>
<reference evidence="3" key="1">
    <citation type="journal article" date="2019" name="Int. J. Syst. Evol. Microbiol.">
        <title>The Global Catalogue of Microorganisms (GCM) 10K type strain sequencing project: providing services to taxonomists for standard genome sequencing and annotation.</title>
        <authorList>
            <consortium name="The Broad Institute Genomics Platform"/>
            <consortium name="The Broad Institute Genome Sequencing Center for Infectious Disease"/>
            <person name="Wu L."/>
            <person name="Ma J."/>
        </authorList>
    </citation>
    <scope>NUCLEOTIDE SEQUENCE [LARGE SCALE GENOMIC DNA]</scope>
    <source>
        <strain evidence="3">CCUG 56029</strain>
    </source>
</reference>
<proteinExistence type="predicted"/>
<dbReference type="PANTHER" id="PTHR34215">
    <property type="entry name" value="BLL0784 PROTEIN"/>
    <property type="match status" value="1"/>
</dbReference>
<evidence type="ECO:0000313" key="2">
    <source>
        <dbReference type="EMBL" id="MFC4425377.1"/>
    </source>
</evidence>
<feature type="domain" description="YlxR" evidence="1">
    <location>
        <begin position="16"/>
        <end position="78"/>
    </location>
</feature>
<dbReference type="PANTHER" id="PTHR34215:SF1">
    <property type="entry name" value="YLXR DOMAIN-CONTAINING PROTEIN"/>
    <property type="match status" value="1"/>
</dbReference>
<dbReference type="InterPro" id="IPR035931">
    <property type="entry name" value="YlxR-like_sf"/>
</dbReference>
<dbReference type="InterPro" id="IPR007393">
    <property type="entry name" value="YlxR_dom"/>
</dbReference>
<evidence type="ECO:0000313" key="3">
    <source>
        <dbReference type="Proteomes" id="UP001595998"/>
    </source>
</evidence>
<dbReference type="Gene3D" id="3.30.1230.10">
    <property type="entry name" value="YlxR-like"/>
    <property type="match status" value="1"/>
</dbReference>
<accession>A0ABV8XLB2</accession>
<gene>
    <name evidence="2" type="ORF">ACFOZ9_04065</name>
</gene>
<organism evidence="2 3">
    <name type="scientific">Deinococcus navajonensis</name>
    <dbReference type="NCBI Taxonomy" id="309884"/>
    <lineage>
        <taxon>Bacteria</taxon>
        <taxon>Thermotogati</taxon>
        <taxon>Deinococcota</taxon>
        <taxon>Deinococci</taxon>
        <taxon>Deinococcales</taxon>
        <taxon>Deinococcaceae</taxon>
        <taxon>Deinococcus</taxon>
    </lineage>
</organism>
<comment type="caution">
    <text evidence="2">The sequence shown here is derived from an EMBL/GenBank/DDBJ whole genome shotgun (WGS) entry which is preliminary data.</text>
</comment>